<dbReference type="InterPro" id="IPR013766">
    <property type="entry name" value="Thioredoxin_domain"/>
</dbReference>
<keyword evidence="1" id="KW-0732">Signal</keyword>
<dbReference type="CDD" id="cd02966">
    <property type="entry name" value="TlpA_like_family"/>
    <property type="match status" value="1"/>
</dbReference>
<gene>
    <name evidence="3" type="ORF">GCN75_01490</name>
</gene>
<feature type="signal peptide" evidence="1">
    <location>
        <begin position="1"/>
        <end position="17"/>
    </location>
</feature>
<dbReference type="EMBL" id="WFLI01000001">
    <property type="protein sequence ID" value="KAB8066963.1"/>
    <property type="molecule type" value="Genomic_DNA"/>
</dbReference>
<name>A0A6I1I7R8_9BURK</name>
<proteinExistence type="predicted"/>
<dbReference type="PANTHER" id="PTHR42852">
    <property type="entry name" value="THIOL:DISULFIDE INTERCHANGE PROTEIN DSBE"/>
    <property type="match status" value="1"/>
</dbReference>
<sequence>MTRWPALLLAFACQAHAAPLHFDLPRLDGDGQLRLNQFRGQAVVLNFWASNCLPCIQELPVLHAYAASQPRQRVIGIAVDTRPAAQAYLRRHPASYPQALSSPALLPTFGNQIKGLPYTVIVNSQHRICTRRLGPVDAAWLAKAVAACGGP</sequence>
<feature type="chain" id="PRO_5026229413" evidence="1">
    <location>
        <begin position="18"/>
        <end position="151"/>
    </location>
</feature>
<dbReference type="InterPro" id="IPR000866">
    <property type="entry name" value="AhpC/TSA"/>
</dbReference>
<reference evidence="3 4" key="1">
    <citation type="submission" date="2019-10" db="EMBL/GenBank/DDBJ databases">
        <title>Three novel species isolated from a subtropical stream in China.</title>
        <authorList>
            <person name="Lu H."/>
        </authorList>
    </citation>
    <scope>NUCLEOTIDE SEQUENCE [LARGE SCALE GENOMIC DNA]</scope>
    <source>
        <strain evidence="3 4">FT13W</strain>
    </source>
</reference>
<dbReference type="Proteomes" id="UP000468717">
    <property type="component" value="Unassembled WGS sequence"/>
</dbReference>
<protein>
    <submittedName>
        <fullName evidence="3">Redoxin domain-containing protein</fullName>
    </submittedName>
</protein>
<evidence type="ECO:0000256" key="1">
    <source>
        <dbReference type="SAM" id="SignalP"/>
    </source>
</evidence>
<dbReference type="GO" id="GO:0016491">
    <property type="term" value="F:oxidoreductase activity"/>
    <property type="evidence" value="ECO:0007669"/>
    <property type="project" value="InterPro"/>
</dbReference>
<keyword evidence="4" id="KW-1185">Reference proteome</keyword>
<organism evidence="3 4">
    <name type="scientific">Janthinobacterium violaceinigrum</name>
    <dbReference type="NCBI Taxonomy" id="2654252"/>
    <lineage>
        <taxon>Bacteria</taxon>
        <taxon>Pseudomonadati</taxon>
        <taxon>Pseudomonadota</taxon>
        <taxon>Betaproteobacteria</taxon>
        <taxon>Burkholderiales</taxon>
        <taxon>Oxalobacteraceae</taxon>
        <taxon>Janthinobacterium</taxon>
    </lineage>
</organism>
<evidence type="ECO:0000259" key="2">
    <source>
        <dbReference type="PROSITE" id="PS51352"/>
    </source>
</evidence>
<dbReference type="GO" id="GO:0016209">
    <property type="term" value="F:antioxidant activity"/>
    <property type="evidence" value="ECO:0007669"/>
    <property type="project" value="InterPro"/>
</dbReference>
<dbReference type="PROSITE" id="PS51352">
    <property type="entry name" value="THIOREDOXIN_2"/>
    <property type="match status" value="1"/>
</dbReference>
<feature type="domain" description="Thioredoxin" evidence="2">
    <location>
        <begin position="13"/>
        <end position="150"/>
    </location>
</feature>
<dbReference type="AlphaFoldDB" id="A0A6I1I7R8"/>
<dbReference type="InterPro" id="IPR050553">
    <property type="entry name" value="Thioredoxin_ResA/DsbE_sf"/>
</dbReference>
<dbReference type="SUPFAM" id="SSF52833">
    <property type="entry name" value="Thioredoxin-like"/>
    <property type="match status" value="1"/>
</dbReference>
<dbReference type="Gene3D" id="3.40.30.10">
    <property type="entry name" value="Glutaredoxin"/>
    <property type="match status" value="1"/>
</dbReference>
<dbReference type="InterPro" id="IPR036249">
    <property type="entry name" value="Thioredoxin-like_sf"/>
</dbReference>
<dbReference type="PANTHER" id="PTHR42852:SF13">
    <property type="entry name" value="PROTEIN DIPZ"/>
    <property type="match status" value="1"/>
</dbReference>
<comment type="caution">
    <text evidence="3">The sequence shown here is derived from an EMBL/GenBank/DDBJ whole genome shotgun (WGS) entry which is preliminary data.</text>
</comment>
<accession>A0A6I1I7R8</accession>
<dbReference type="RefSeq" id="WP_152281025.1">
    <property type="nucleotide sequence ID" value="NZ_WFLI01000001.1"/>
</dbReference>
<dbReference type="Pfam" id="PF00578">
    <property type="entry name" value="AhpC-TSA"/>
    <property type="match status" value="1"/>
</dbReference>
<evidence type="ECO:0000313" key="4">
    <source>
        <dbReference type="Proteomes" id="UP000468717"/>
    </source>
</evidence>
<evidence type="ECO:0000313" key="3">
    <source>
        <dbReference type="EMBL" id="KAB8066963.1"/>
    </source>
</evidence>